<feature type="non-terminal residue" evidence="2">
    <location>
        <position position="1"/>
    </location>
</feature>
<reference evidence="2 3" key="1">
    <citation type="journal article" date="2024" name="BMC Genomics">
        <title>Genome assembly of redclaw crayfish (Cherax quadricarinatus) provides insights into its immune adaptation and hypoxia tolerance.</title>
        <authorList>
            <person name="Liu Z."/>
            <person name="Zheng J."/>
            <person name="Li H."/>
            <person name="Fang K."/>
            <person name="Wang S."/>
            <person name="He J."/>
            <person name="Zhou D."/>
            <person name="Weng S."/>
            <person name="Chi M."/>
            <person name="Gu Z."/>
            <person name="He J."/>
            <person name="Li F."/>
            <person name="Wang M."/>
        </authorList>
    </citation>
    <scope>NUCLEOTIDE SEQUENCE [LARGE SCALE GENOMIC DNA]</scope>
    <source>
        <strain evidence="2">ZL_2023a</strain>
    </source>
</reference>
<evidence type="ECO:0000313" key="3">
    <source>
        <dbReference type="Proteomes" id="UP001445076"/>
    </source>
</evidence>
<gene>
    <name evidence="2" type="ORF">OTU49_014618</name>
</gene>
<name>A0AAW0Y7R5_CHEQU</name>
<comment type="caution">
    <text evidence="2">The sequence shown here is derived from an EMBL/GenBank/DDBJ whole genome shotgun (WGS) entry which is preliminary data.</text>
</comment>
<dbReference type="AlphaFoldDB" id="A0AAW0Y7R5"/>
<feature type="compositionally biased region" description="Basic and acidic residues" evidence="1">
    <location>
        <begin position="27"/>
        <end position="40"/>
    </location>
</feature>
<keyword evidence="3" id="KW-1185">Reference proteome</keyword>
<organism evidence="2 3">
    <name type="scientific">Cherax quadricarinatus</name>
    <name type="common">Australian red claw crayfish</name>
    <dbReference type="NCBI Taxonomy" id="27406"/>
    <lineage>
        <taxon>Eukaryota</taxon>
        <taxon>Metazoa</taxon>
        <taxon>Ecdysozoa</taxon>
        <taxon>Arthropoda</taxon>
        <taxon>Crustacea</taxon>
        <taxon>Multicrustacea</taxon>
        <taxon>Malacostraca</taxon>
        <taxon>Eumalacostraca</taxon>
        <taxon>Eucarida</taxon>
        <taxon>Decapoda</taxon>
        <taxon>Pleocyemata</taxon>
        <taxon>Astacidea</taxon>
        <taxon>Parastacoidea</taxon>
        <taxon>Parastacidae</taxon>
        <taxon>Cherax</taxon>
    </lineage>
</organism>
<sequence length="100" mass="10928">VCAGVASLASSRLTPVAAHPLSHLRRNTSDRCRSASDRRRNASNRHHSASDKGCNASERSRNSLKTVEPRVNISSVVNDSVHSVCTSSERCWKDTHGVYL</sequence>
<dbReference type="EMBL" id="JARKIK010000006">
    <property type="protein sequence ID" value="KAK8751400.1"/>
    <property type="molecule type" value="Genomic_DNA"/>
</dbReference>
<protein>
    <submittedName>
        <fullName evidence="2">Uncharacterized protein</fullName>
    </submittedName>
</protein>
<feature type="region of interest" description="Disordered" evidence="1">
    <location>
        <begin position="19"/>
        <end position="67"/>
    </location>
</feature>
<accession>A0AAW0Y7R5</accession>
<dbReference type="Proteomes" id="UP001445076">
    <property type="component" value="Unassembled WGS sequence"/>
</dbReference>
<evidence type="ECO:0000313" key="2">
    <source>
        <dbReference type="EMBL" id="KAK8751400.1"/>
    </source>
</evidence>
<proteinExistence type="predicted"/>
<evidence type="ECO:0000256" key="1">
    <source>
        <dbReference type="SAM" id="MobiDB-lite"/>
    </source>
</evidence>